<dbReference type="Gene3D" id="2.60.40.180">
    <property type="entry name" value="Transthyretin/hydroxyisourate hydrolase domain"/>
    <property type="match status" value="1"/>
</dbReference>
<dbReference type="InterPro" id="IPR023418">
    <property type="entry name" value="Thyroxine_BS"/>
</dbReference>
<dbReference type="InterPro" id="IPR036817">
    <property type="entry name" value="Transthyretin/HIU_hydrolase_sf"/>
</dbReference>
<sequence length="109" mass="11681">MTSPATQTSLSTHVLDAARGKPAADLEVVLSRTNEQVATAHTDDDGRIRWDVPLNPGDYLLHFATGAWFASAGRETFYPAVDVHVTVGAGHTHVALLLSPFAYTTYKGS</sequence>
<evidence type="ECO:0000256" key="1">
    <source>
        <dbReference type="ARBA" id="ARBA00001043"/>
    </source>
</evidence>
<organism evidence="9 10">
    <name type="scientific">Mycolicibacterium mucogenicum</name>
    <name type="common">Mycobacterium mucogenicum</name>
    <dbReference type="NCBI Taxonomy" id="56689"/>
    <lineage>
        <taxon>Bacteria</taxon>
        <taxon>Bacillati</taxon>
        <taxon>Actinomycetota</taxon>
        <taxon>Actinomycetes</taxon>
        <taxon>Mycobacteriales</taxon>
        <taxon>Mycobacteriaceae</taxon>
        <taxon>Mycolicibacterium</taxon>
    </lineage>
</organism>
<dbReference type="Proteomes" id="UP000093898">
    <property type="component" value="Unassembled WGS sequence"/>
</dbReference>
<evidence type="ECO:0000256" key="3">
    <source>
        <dbReference type="ARBA" id="ARBA00009850"/>
    </source>
</evidence>
<dbReference type="NCBIfam" id="TIGR02962">
    <property type="entry name" value="hdxy_isourate"/>
    <property type="match status" value="1"/>
</dbReference>
<proteinExistence type="inferred from homology"/>
<accession>A0A1A3GGF9</accession>
<evidence type="ECO:0000313" key="9">
    <source>
        <dbReference type="EMBL" id="OBJ35132.1"/>
    </source>
</evidence>
<dbReference type="EC" id="3.5.2.17" evidence="7"/>
<comment type="catalytic activity">
    <reaction evidence="1 7">
        <text>5-hydroxyisourate + H2O = 5-hydroxy-2-oxo-4-ureido-2,5-dihydro-1H-imidazole-5-carboxylate + H(+)</text>
        <dbReference type="Rhea" id="RHEA:23736"/>
        <dbReference type="ChEBI" id="CHEBI:15377"/>
        <dbReference type="ChEBI" id="CHEBI:15378"/>
        <dbReference type="ChEBI" id="CHEBI:18072"/>
        <dbReference type="ChEBI" id="CHEBI:58639"/>
        <dbReference type="EC" id="3.5.2.17"/>
    </reaction>
</comment>
<keyword evidence="5 7" id="KW-0659">Purine metabolism</keyword>
<dbReference type="EMBL" id="LZLC01000271">
    <property type="protein sequence ID" value="OBJ35132.1"/>
    <property type="molecule type" value="Genomic_DNA"/>
</dbReference>
<dbReference type="InterPro" id="IPR023416">
    <property type="entry name" value="Transthyretin/HIU_hydrolase_d"/>
</dbReference>
<name>A0A1A3GGF9_MYCMU</name>
<comment type="similarity">
    <text evidence="3 7">Belongs to the transthyretin family. 5-hydroxyisourate hydrolase subfamily.</text>
</comment>
<evidence type="ECO:0000256" key="6">
    <source>
        <dbReference type="ARBA" id="ARBA00022801"/>
    </source>
</evidence>
<evidence type="ECO:0000256" key="2">
    <source>
        <dbReference type="ARBA" id="ARBA00002704"/>
    </source>
</evidence>
<evidence type="ECO:0000256" key="5">
    <source>
        <dbReference type="ARBA" id="ARBA00022631"/>
    </source>
</evidence>
<evidence type="ECO:0000313" key="10">
    <source>
        <dbReference type="Proteomes" id="UP000093898"/>
    </source>
</evidence>
<dbReference type="PANTHER" id="PTHR10395">
    <property type="entry name" value="URICASE AND TRANSTHYRETIN-RELATED"/>
    <property type="match status" value="1"/>
</dbReference>
<dbReference type="OrthoDB" id="9792386at2"/>
<feature type="domain" description="Transthyretin/hydroxyisourate hydrolase" evidence="8">
    <location>
        <begin position="10"/>
        <end position="108"/>
    </location>
</feature>
<comment type="caution">
    <text evidence="9">The sequence shown here is derived from an EMBL/GenBank/DDBJ whole genome shotgun (WGS) entry which is preliminary data.</text>
</comment>
<evidence type="ECO:0000256" key="4">
    <source>
        <dbReference type="ARBA" id="ARBA00011881"/>
    </source>
</evidence>
<reference evidence="9 10" key="1">
    <citation type="submission" date="2016-06" db="EMBL/GenBank/DDBJ databases">
        <authorList>
            <person name="Kjaerup R.B."/>
            <person name="Dalgaard T.S."/>
            <person name="Juul-Madsen H.R."/>
        </authorList>
    </citation>
    <scope>NUCLEOTIDE SEQUENCE [LARGE SCALE GENOMIC DNA]</scope>
    <source>
        <strain evidence="9 10">1127319.6</strain>
    </source>
</reference>
<protein>
    <recommendedName>
        <fullName evidence="7">5-hydroxyisourate hydrolase</fullName>
        <shortName evidence="7">HIU hydrolase</shortName>
        <shortName evidence="7">HIUHase</shortName>
        <ecNumber evidence="7">3.5.2.17</ecNumber>
    </recommendedName>
</protein>
<dbReference type="PROSITE" id="PS00768">
    <property type="entry name" value="TRANSTHYRETIN_1"/>
    <property type="match status" value="1"/>
</dbReference>
<evidence type="ECO:0000259" key="8">
    <source>
        <dbReference type="Pfam" id="PF00576"/>
    </source>
</evidence>
<keyword evidence="6 7" id="KW-0378">Hydrolase</keyword>
<dbReference type="PANTHER" id="PTHR10395:SF7">
    <property type="entry name" value="5-HYDROXYISOURATE HYDROLASE"/>
    <property type="match status" value="1"/>
</dbReference>
<comment type="subunit">
    <text evidence="4 7">Homotetramer.</text>
</comment>
<dbReference type="SUPFAM" id="SSF49472">
    <property type="entry name" value="Transthyretin (synonym: prealbumin)"/>
    <property type="match status" value="1"/>
</dbReference>
<dbReference type="AlphaFoldDB" id="A0A1A3GGF9"/>
<comment type="function">
    <text evidence="2">Catalyzes the hydrolysis of 5-hydroxyisourate (HIU) to 2-oxo-4-hydroxy-4-carboxy-5-ureidoimidazoline (OHCU).</text>
</comment>
<dbReference type="GO" id="GO:0006144">
    <property type="term" value="P:purine nucleobase metabolic process"/>
    <property type="evidence" value="ECO:0007669"/>
    <property type="project" value="UniProtKB-KW"/>
</dbReference>
<dbReference type="GO" id="GO:0033971">
    <property type="term" value="F:hydroxyisourate hydrolase activity"/>
    <property type="evidence" value="ECO:0007669"/>
    <property type="project" value="UniProtKB-EC"/>
</dbReference>
<dbReference type="InterPro" id="IPR014306">
    <property type="entry name" value="Hydroxyisourate_hydrolase"/>
</dbReference>
<dbReference type="RefSeq" id="WP_064986706.1">
    <property type="nucleotide sequence ID" value="NZ_LZLC01000271.1"/>
</dbReference>
<dbReference type="STRING" id="56689.GCA_001291445_00997"/>
<gene>
    <name evidence="9" type="ORF">A5630_09910</name>
</gene>
<evidence type="ECO:0000256" key="7">
    <source>
        <dbReference type="RuleBase" id="RU361270"/>
    </source>
</evidence>
<dbReference type="Pfam" id="PF00576">
    <property type="entry name" value="Transthyretin"/>
    <property type="match status" value="1"/>
</dbReference>